<feature type="chain" id="PRO_5014133756" evidence="1">
    <location>
        <begin position="16"/>
        <end position="415"/>
    </location>
</feature>
<dbReference type="PANTHER" id="PTHR11799">
    <property type="entry name" value="PARAOXONASE"/>
    <property type="match status" value="1"/>
</dbReference>
<dbReference type="InterPro" id="IPR011042">
    <property type="entry name" value="6-blade_b-propeller_TolB-like"/>
</dbReference>
<protein>
    <submittedName>
        <fullName evidence="2">Serum paraoxonase/arylesterase family protein</fullName>
    </submittedName>
</protein>
<dbReference type="Gene3D" id="2.120.10.30">
    <property type="entry name" value="TolB, C-terminal domain"/>
    <property type="match status" value="1"/>
</dbReference>
<dbReference type="InterPro" id="IPR051288">
    <property type="entry name" value="Serum_paraoxonase/arylesterase"/>
</dbReference>
<comment type="caution">
    <text evidence="2">The sequence shown here is derived from an EMBL/GenBank/DDBJ whole genome shotgun (WGS) entry which is preliminary data.</text>
</comment>
<organism evidence="2 3">
    <name type="scientific">Aspergillus steynii IBT 23096</name>
    <dbReference type="NCBI Taxonomy" id="1392250"/>
    <lineage>
        <taxon>Eukaryota</taxon>
        <taxon>Fungi</taxon>
        <taxon>Dikarya</taxon>
        <taxon>Ascomycota</taxon>
        <taxon>Pezizomycotina</taxon>
        <taxon>Eurotiomycetes</taxon>
        <taxon>Eurotiomycetidae</taxon>
        <taxon>Eurotiales</taxon>
        <taxon>Aspergillaceae</taxon>
        <taxon>Aspergillus</taxon>
        <taxon>Aspergillus subgen. Circumdati</taxon>
    </lineage>
</organism>
<dbReference type="RefSeq" id="XP_024707020.1">
    <property type="nucleotide sequence ID" value="XM_024845378.1"/>
</dbReference>
<keyword evidence="3" id="KW-1185">Reference proteome</keyword>
<feature type="signal peptide" evidence="1">
    <location>
        <begin position="1"/>
        <end position="15"/>
    </location>
</feature>
<dbReference type="EMBL" id="MSFO01000002">
    <property type="protein sequence ID" value="PLB51718.1"/>
    <property type="molecule type" value="Genomic_DNA"/>
</dbReference>
<dbReference type="OrthoDB" id="5307922at2759"/>
<evidence type="ECO:0000313" key="3">
    <source>
        <dbReference type="Proteomes" id="UP000234275"/>
    </source>
</evidence>
<dbReference type="Proteomes" id="UP000234275">
    <property type="component" value="Unassembled WGS sequence"/>
</dbReference>
<dbReference type="AlphaFoldDB" id="A0A2I2GFQ3"/>
<reference evidence="2 3" key="1">
    <citation type="submission" date="2016-12" db="EMBL/GenBank/DDBJ databases">
        <title>The genomes of Aspergillus section Nigri reveals drivers in fungal speciation.</title>
        <authorList>
            <consortium name="DOE Joint Genome Institute"/>
            <person name="Vesth T.C."/>
            <person name="Nybo J."/>
            <person name="Theobald S."/>
            <person name="Brandl J."/>
            <person name="Frisvad J.C."/>
            <person name="Nielsen K.F."/>
            <person name="Lyhne E.K."/>
            <person name="Kogle M.E."/>
            <person name="Kuo A."/>
            <person name="Riley R."/>
            <person name="Clum A."/>
            <person name="Nolan M."/>
            <person name="Lipzen A."/>
            <person name="Salamov A."/>
            <person name="Henrissat B."/>
            <person name="Wiebenga A."/>
            <person name="De Vries R.P."/>
            <person name="Grigoriev I.V."/>
            <person name="Mortensen U.H."/>
            <person name="Andersen M.R."/>
            <person name="Baker S.E."/>
        </authorList>
    </citation>
    <scope>NUCLEOTIDE SEQUENCE [LARGE SCALE GENOMIC DNA]</scope>
    <source>
        <strain evidence="2 3">IBT 23096</strain>
    </source>
</reference>
<name>A0A2I2GFQ3_9EURO</name>
<dbReference type="VEuPathDB" id="FungiDB:P170DRAFT_376755"/>
<evidence type="ECO:0000313" key="2">
    <source>
        <dbReference type="EMBL" id="PLB51718.1"/>
    </source>
</evidence>
<sequence length="415" mass="45785">MGWLIRLAILCACVARYYTPVVHYFTVLGVSRTPTPAVRLASEPSFVKIEDTVVCEDLHYYEPAGKIFTACEDSYASRFQWFPPLGNVKGAGDTAGSLHVIDPKTLKSSRLRFQNFEGPFVTHGIDVIADPGRSNAVYIFAVNHLPNPEYDGTEQTFKARSQIELFHHVLGTGVARHVRSIRHPMIVTPNDVYAESPSSFYVTNDHYYRHGLKRVVEDVYPLAQWTNVVHARLDQLESPDPEAGINATTALSGVRNSNGIGRGQTEEEMLLCSAIGGVMYRARADSKNRSISIFDEVQFDSTIDNPSYFVDPHRTPSDDASGYVLAGLLGAANLTRSHADPNAQDGVMVWHVQQKATTNGTASADWETRLIFEDDGKNIHTGSSAIMVPTDSPKRARLFVTGFSSEHVVAVEVEL</sequence>
<gene>
    <name evidence="2" type="ORF">P170DRAFT_376755</name>
</gene>
<dbReference type="PANTHER" id="PTHR11799:SF12">
    <property type="entry name" value="PARAOXONASE-RELATED"/>
    <property type="match status" value="1"/>
</dbReference>
<evidence type="ECO:0000256" key="1">
    <source>
        <dbReference type="SAM" id="SignalP"/>
    </source>
</evidence>
<dbReference type="GeneID" id="36553078"/>
<keyword evidence="1" id="KW-0732">Signal</keyword>
<proteinExistence type="predicted"/>
<accession>A0A2I2GFQ3</accession>
<dbReference type="SUPFAM" id="SSF63829">
    <property type="entry name" value="Calcium-dependent phosphotriesterase"/>
    <property type="match status" value="1"/>
</dbReference>